<feature type="region of interest" description="Disordered" evidence="7">
    <location>
        <begin position="139"/>
        <end position="174"/>
    </location>
</feature>
<evidence type="ECO:0000256" key="6">
    <source>
        <dbReference type="RuleBase" id="RU368111"/>
    </source>
</evidence>
<feature type="compositionally biased region" description="Polar residues" evidence="7">
    <location>
        <begin position="160"/>
        <end position="169"/>
    </location>
</feature>
<dbReference type="GO" id="GO:0052040">
    <property type="term" value="P:symbiont-mediated perturbation of host programmed cell death"/>
    <property type="evidence" value="ECO:0007669"/>
    <property type="project" value="UniProtKB-UniRule"/>
</dbReference>
<dbReference type="Pfam" id="PF00964">
    <property type="entry name" value="Elicitin"/>
    <property type="match status" value="1"/>
</dbReference>
<dbReference type="VEuPathDB" id="FungiDB:PITG_04215"/>
<dbReference type="EMBL" id="DS028122">
    <property type="protein sequence ID" value="EEY67244.1"/>
    <property type="molecule type" value="Genomic_DNA"/>
</dbReference>
<dbReference type="GeneID" id="9479764"/>
<gene>
    <name evidence="8" type="ORF">PITG_04215</name>
</gene>
<evidence type="ECO:0000256" key="1">
    <source>
        <dbReference type="ARBA" id="ARBA00004613"/>
    </source>
</evidence>
<name>D0N0T1_PHYIT</name>
<evidence type="ECO:0000256" key="2">
    <source>
        <dbReference type="ARBA" id="ARBA00009544"/>
    </source>
</evidence>
<comment type="similarity">
    <text evidence="2 6">Belongs to the elicitin family.</text>
</comment>
<keyword evidence="4 6" id="KW-0928">Hypersensitive response elicitation</keyword>
<evidence type="ECO:0000313" key="9">
    <source>
        <dbReference type="Proteomes" id="UP000006643"/>
    </source>
</evidence>
<dbReference type="GO" id="GO:0005576">
    <property type="term" value="C:extracellular region"/>
    <property type="evidence" value="ECO:0007669"/>
    <property type="project" value="UniProtKB-SubCell"/>
</dbReference>
<dbReference type="InterPro" id="IPR002200">
    <property type="entry name" value="Elicitin"/>
</dbReference>
<keyword evidence="9" id="KW-1185">Reference proteome</keyword>
<dbReference type="InterPro" id="IPR036470">
    <property type="entry name" value="Elicitin_sf"/>
</dbReference>
<dbReference type="SUPFAM" id="SSF48647">
    <property type="entry name" value="Fungal elicitin"/>
    <property type="match status" value="1"/>
</dbReference>
<protein>
    <recommendedName>
        <fullName evidence="6">Elicitin</fullName>
    </recommendedName>
</protein>
<dbReference type="KEGG" id="pif:PITG_04215"/>
<dbReference type="Gene3D" id="1.10.239.10">
    <property type="entry name" value="Elicitin domain"/>
    <property type="match status" value="1"/>
</dbReference>
<evidence type="ECO:0000256" key="4">
    <source>
        <dbReference type="ARBA" id="ARBA00022978"/>
    </source>
</evidence>
<sequence>MFAGVLALIDMAELPHLLQRAARTTEIPDQATIDKMCAQGSQWGFCGLGYPRVTHPSTPYEQNVGLQKTIIQPPQQPLRPTQCLEKTRVFQNTVCASTACNTLLADVKAMNLEECQLPVGVSSNLKADLVVYVPSNCSSTSAPSPDSPATNTPVVDIPTTPDNSTNQAEHTAALTKTPIAC</sequence>
<accession>D0N0T1</accession>
<keyword evidence="5 6" id="KW-1015">Disulfide bond</keyword>
<dbReference type="Proteomes" id="UP000006643">
    <property type="component" value="Unassembled WGS sequence"/>
</dbReference>
<comment type="subcellular location">
    <subcellularLocation>
        <location evidence="1 6">Secreted</location>
    </subcellularLocation>
</comment>
<keyword evidence="3 6" id="KW-0964">Secreted</keyword>
<dbReference type="RefSeq" id="XP_002905892.1">
    <property type="nucleotide sequence ID" value="XM_002905846.1"/>
</dbReference>
<feature type="compositionally biased region" description="Low complexity" evidence="7">
    <location>
        <begin position="139"/>
        <end position="153"/>
    </location>
</feature>
<evidence type="ECO:0000313" key="8">
    <source>
        <dbReference type="EMBL" id="EEY67244.1"/>
    </source>
</evidence>
<dbReference type="HOGENOM" id="CLU_1491854_0_0_1"/>
<organism evidence="8 9">
    <name type="scientific">Phytophthora infestans (strain T30-4)</name>
    <name type="common">Potato late blight agent</name>
    <dbReference type="NCBI Taxonomy" id="403677"/>
    <lineage>
        <taxon>Eukaryota</taxon>
        <taxon>Sar</taxon>
        <taxon>Stramenopiles</taxon>
        <taxon>Oomycota</taxon>
        <taxon>Peronosporomycetes</taxon>
        <taxon>Peronosporales</taxon>
        <taxon>Peronosporaceae</taxon>
        <taxon>Phytophthora</taxon>
    </lineage>
</organism>
<evidence type="ECO:0000256" key="5">
    <source>
        <dbReference type="ARBA" id="ARBA00023157"/>
    </source>
</evidence>
<reference evidence="9" key="1">
    <citation type="journal article" date="2009" name="Nature">
        <title>Genome sequence and analysis of the Irish potato famine pathogen Phytophthora infestans.</title>
        <authorList>
            <consortium name="The Broad Institute Genome Sequencing Platform"/>
            <person name="Haas B.J."/>
            <person name="Kamoun S."/>
            <person name="Zody M.C."/>
            <person name="Jiang R.H."/>
            <person name="Handsaker R.E."/>
            <person name="Cano L.M."/>
            <person name="Grabherr M."/>
            <person name="Kodira C.D."/>
            <person name="Raffaele S."/>
            <person name="Torto-Alalibo T."/>
            <person name="Bozkurt T.O."/>
            <person name="Ah-Fong A.M."/>
            <person name="Alvarado L."/>
            <person name="Anderson V.L."/>
            <person name="Armstrong M.R."/>
            <person name="Avrova A."/>
            <person name="Baxter L."/>
            <person name="Beynon J."/>
            <person name="Boevink P.C."/>
            <person name="Bollmann S.R."/>
            <person name="Bos J.I."/>
            <person name="Bulone V."/>
            <person name="Cai G."/>
            <person name="Cakir C."/>
            <person name="Carrington J.C."/>
            <person name="Chawner M."/>
            <person name="Conti L."/>
            <person name="Costanzo S."/>
            <person name="Ewan R."/>
            <person name="Fahlgren N."/>
            <person name="Fischbach M.A."/>
            <person name="Fugelstad J."/>
            <person name="Gilroy E.M."/>
            <person name="Gnerre S."/>
            <person name="Green P.J."/>
            <person name="Grenville-Briggs L.J."/>
            <person name="Griffith J."/>
            <person name="Grunwald N.J."/>
            <person name="Horn K."/>
            <person name="Horner N.R."/>
            <person name="Hu C.H."/>
            <person name="Huitema E."/>
            <person name="Jeong D.H."/>
            <person name="Jones A.M."/>
            <person name="Jones J.D."/>
            <person name="Jones R.W."/>
            <person name="Karlsson E.K."/>
            <person name="Kunjeti S.G."/>
            <person name="Lamour K."/>
            <person name="Liu Z."/>
            <person name="Ma L."/>
            <person name="Maclean D."/>
            <person name="Chibucos M.C."/>
            <person name="McDonald H."/>
            <person name="McWalters J."/>
            <person name="Meijer H.J."/>
            <person name="Morgan W."/>
            <person name="Morris P.F."/>
            <person name="Munro C.A."/>
            <person name="O'Neill K."/>
            <person name="Ospina-Giraldo M."/>
            <person name="Pinzon A."/>
            <person name="Pritchard L."/>
            <person name="Ramsahoye B."/>
            <person name="Ren Q."/>
            <person name="Restrepo S."/>
            <person name="Roy S."/>
            <person name="Sadanandom A."/>
            <person name="Savidor A."/>
            <person name="Schornack S."/>
            <person name="Schwartz D.C."/>
            <person name="Schumann U.D."/>
            <person name="Schwessinger B."/>
            <person name="Seyer L."/>
            <person name="Sharpe T."/>
            <person name="Silvar C."/>
            <person name="Song J."/>
            <person name="Studholme D.J."/>
            <person name="Sykes S."/>
            <person name="Thines M."/>
            <person name="van de Vondervoort P.J."/>
            <person name="Phuntumart V."/>
            <person name="Wawra S."/>
            <person name="Weide R."/>
            <person name="Win J."/>
            <person name="Young C."/>
            <person name="Zhou S."/>
            <person name="Fry W."/>
            <person name="Meyers B.C."/>
            <person name="van West P."/>
            <person name="Ristaino J."/>
            <person name="Govers F."/>
            <person name="Birch P.R."/>
            <person name="Whisson S.C."/>
            <person name="Judelson H.S."/>
            <person name="Nusbaum C."/>
        </authorList>
    </citation>
    <scope>NUCLEOTIDE SEQUENCE [LARGE SCALE GENOMIC DNA]</scope>
    <source>
        <strain evidence="9">T30-4</strain>
    </source>
</reference>
<evidence type="ECO:0000256" key="7">
    <source>
        <dbReference type="SAM" id="MobiDB-lite"/>
    </source>
</evidence>
<evidence type="ECO:0000256" key="3">
    <source>
        <dbReference type="ARBA" id="ARBA00022525"/>
    </source>
</evidence>
<proteinExistence type="inferred from homology"/>
<dbReference type="AlphaFoldDB" id="D0N0T1"/>
<comment type="function">
    <text evidence="6">Induces local and distal defense responses (incompatible hypersensitive reaction) in plants from the solanaceae and cruciferae families. Elicits leaf necrosis and causes the accumulation of pathogenesis-related proteins. Might interact with the lipidic molecules of the plasma membrane.</text>
</comment>
<dbReference type="InParanoid" id="D0N0T1"/>